<accession>A0A2A5RYC1</accession>
<evidence type="ECO:0000259" key="1">
    <source>
        <dbReference type="Pfam" id="PF01965"/>
    </source>
</evidence>
<dbReference type="Proteomes" id="UP000218282">
    <property type="component" value="Unassembled WGS sequence"/>
</dbReference>
<dbReference type="SUPFAM" id="SSF52317">
    <property type="entry name" value="Class I glutamine amidotransferase-like"/>
    <property type="match status" value="1"/>
</dbReference>
<proteinExistence type="predicted"/>
<reference evidence="2 3" key="1">
    <citation type="submission" date="2014-12" db="EMBL/GenBank/DDBJ databases">
        <title>Draft genome sequences of 10 type strains of Lactococcus.</title>
        <authorList>
            <person name="Sun Z."/>
            <person name="Zhong Z."/>
            <person name="Liu W."/>
            <person name="Zhang W."/>
            <person name="Zhang H."/>
        </authorList>
    </citation>
    <scope>NUCLEOTIDE SEQUENCE [LARGE SCALE GENOMIC DNA]</scope>
    <source>
        <strain evidence="2 3">DSM 6634</strain>
    </source>
</reference>
<dbReference type="AlphaFoldDB" id="A0A2A5RYC1"/>
<dbReference type="Gene3D" id="3.40.50.880">
    <property type="match status" value="1"/>
</dbReference>
<evidence type="ECO:0000313" key="2">
    <source>
        <dbReference type="EMBL" id="PCS06148.1"/>
    </source>
</evidence>
<comment type="caution">
    <text evidence="2">The sequence shown here is derived from an EMBL/GenBank/DDBJ whole genome shotgun (WGS) entry which is preliminary data.</text>
</comment>
<organism evidence="2 3">
    <name type="scientific">Pseudolactococcus piscium</name>
    <dbReference type="NCBI Taxonomy" id="1364"/>
    <lineage>
        <taxon>Bacteria</taxon>
        <taxon>Bacillati</taxon>
        <taxon>Bacillota</taxon>
        <taxon>Bacilli</taxon>
        <taxon>Lactobacillales</taxon>
        <taxon>Streptococcaceae</taxon>
        <taxon>Pseudolactococcus</taxon>
    </lineage>
</organism>
<protein>
    <recommendedName>
        <fullName evidence="1">DJ-1/PfpI domain-containing protein</fullName>
    </recommendedName>
</protein>
<dbReference type="RefSeq" id="WP_096814640.1">
    <property type="nucleotide sequence ID" value="NZ_JXJW01000012.1"/>
</dbReference>
<dbReference type="InterPro" id="IPR029062">
    <property type="entry name" value="Class_I_gatase-like"/>
</dbReference>
<feature type="domain" description="DJ-1/PfpI" evidence="1">
    <location>
        <begin position="2"/>
        <end position="175"/>
    </location>
</feature>
<name>A0A2A5RYC1_9LACT</name>
<sequence length="216" mass="23931">MKTVYIYLLDTLADWEIGYITSELRSKRFFKRDAPEITIKTVSYDLTPITTMGGFTLKPDCLVADILVNASSTLLLPGADTWHEQKHQAILVKTHELLDAGATIGGICGATAALANVGILDDRMHTSNGLVFLDMFAKAYHGHPHYIDEPAVSDHNLITANSTAGVLWTKLILEQIGVFEVDTLSAWYHYFSTGNAAYFFELMQSLPAKNDQNQPH</sequence>
<keyword evidence="3" id="KW-1185">Reference proteome</keyword>
<dbReference type="Pfam" id="PF01965">
    <property type="entry name" value="DJ-1_PfpI"/>
    <property type="match status" value="1"/>
</dbReference>
<dbReference type="EMBL" id="JXJW01000012">
    <property type="protein sequence ID" value="PCS06148.1"/>
    <property type="molecule type" value="Genomic_DNA"/>
</dbReference>
<evidence type="ECO:0000313" key="3">
    <source>
        <dbReference type="Proteomes" id="UP000218282"/>
    </source>
</evidence>
<gene>
    <name evidence="2" type="ORF">RU86_GL000380</name>
</gene>
<dbReference type="InterPro" id="IPR002818">
    <property type="entry name" value="DJ-1/PfpI"/>
</dbReference>